<dbReference type="Proteomes" id="UP000295636">
    <property type="component" value="Unassembled WGS sequence"/>
</dbReference>
<dbReference type="PROSITE" id="PS50850">
    <property type="entry name" value="MFS"/>
    <property type="match status" value="1"/>
</dbReference>
<evidence type="ECO:0000313" key="10">
    <source>
        <dbReference type="EMBL" id="TDF94813.1"/>
    </source>
</evidence>
<comment type="caution">
    <text evidence="10">The sequence shown here is derived from an EMBL/GenBank/DDBJ whole genome shotgun (WGS) entry which is preliminary data.</text>
</comment>
<dbReference type="PRINTS" id="PR01036">
    <property type="entry name" value="TCRTETB"/>
</dbReference>
<feature type="transmembrane region" description="Helical" evidence="8">
    <location>
        <begin position="315"/>
        <end position="332"/>
    </location>
</feature>
<evidence type="ECO:0000256" key="5">
    <source>
        <dbReference type="ARBA" id="ARBA00022692"/>
    </source>
</evidence>
<dbReference type="GO" id="GO:0005886">
    <property type="term" value="C:plasma membrane"/>
    <property type="evidence" value="ECO:0007669"/>
    <property type="project" value="UniProtKB-SubCell"/>
</dbReference>
<accession>A0A4R5KHE0</accession>
<dbReference type="NCBIfam" id="TIGR00711">
    <property type="entry name" value="efflux_EmrB"/>
    <property type="match status" value="1"/>
</dbReference>
<proteinExistence type="inferred from homology"/>
<keyword evidence="3" id="KW-0813">Transport</keyword>
<dbReference type="InterPro" id="IPR036259">
    <property type="entry name" value="MFS_trans_sf"/>
</dbReference>
<dbReference type="InterPro" id="IPR004638">
    <property type="entry name" value="EmrB-like"/>
</dbReference>
<dbReference type="PANTHER" id="PTHR42718">
    <property type="entry name" value="MAJOR FACILITATOR SUPERFAMILY MULTIDRUG TRANSPORTER MFSC"/>
    <property type="match status" value="1"/>
</dbReference>
<organism evidence="10 11">
    <name type="scientific">Paenibacillus piri</name>
    <dbReference type="NCBI Taxonomy" id="2547395"/>
    <lineage>
        <taxon>Bacteria</taxon>
        <taxon>Bacillati</taxon>
        <taxon>Bacillota</taxon>
        <taxon>Bacilli</taxon>
        <taxon>Bacillales</taxon>
        <taxon>Paenibacillaceae</taxon>
        <taxon>Paenibacillus</taxon>
    </lineage>
</organism>
<evidence type="ECO:0000256" key="8">
    <source>
        <dbReference type="SAM" id="Phobius"/>
    </source>
</evidence>
<dbReference type="PANTHER" id="PTHR42718:SF9">
    <property type="entry name" value="MAJOR FACILITATOR SUPERFAMILY MULTIDRUG TRANSPORTER MFSC"/>
    <property type="match status" value="1"/>
</dbReference>
<keyword evidence="7 8" id="KW-0472">Membrane</keyword>
<dbReference type="InterPro" id="IPR020846">
    <property type="entry name" value="MFS_dom"/>
</dbReference>
<comment type="similarity">
    <text evidence="2">Belongs to the major facilitator superfamily. EmrB family.</text>
</comment>
<dbReference type="OrthoDB" id="9816041at2"/>
<evidence type="ECO:0000256" key="3">
    <source>
        <dbReference type="ARBA" id="ARBA00022448"/>
    </source>
</evidence>
<keyword evidence="11" id="KW-1185">Reference proteome</keyword>
<feature type="transmembrane region" description="Helical" evidence="8">
    <location>
        <begin position="62"/>
        <end position="80"/>
    </location>
</feature>
<feature type="domain" description="Major facilitator superfamily (MFS) profile" evidence="9">
    <location>
        <begin position="22"/>
        <end position="476"/>
    </location>
</feature>
<evidence type="ECO:0000256" key="2">
    <source>
        <dbReference type="ARBA" id="ARBA00008537"/>
    </source>
</evidence>
<feature type="transmembrane region" description="Helical" evidence="8">
    <location>
        <begin position="205"/>
        <end position="226"/>
    </location>
</feature>
<feature type="transmembrane region" description="Helical" evidence="8">
    <location>
        <begin position="364"/>
        <end position="383"/>
    </location>
</feature>
<evidence type="ECO:0000313" key="11">
    <source>
        <dbReference type="Proteomes" id="UP000295636"/>
    </source>
</evidence>
<feature type="transmembrane region" description="Helical" evidence="8">
    <location>
        <begin position="404"/>
        <end position="425"/>
    </location>
</feature>
<dbReference type="AlphaFoldDB" id="A0A4R5KHE0"/>
<evidence type="ECO:0000256" key="7">
    <source>
        <dbReference type="ARBA" id="ARBA00023136"/>
    </source>
</evidence>
<feature type="transmembrane region" description="Helical" evidence="8">
    <location>
        <begin position="445"/>
        <end position="471"/>
    </location>
</feature>
<feature type="transmembrane region" description="Helical" evidence="8">
    <location>
        <begin position="339"/>
        <end position="358"/>
    </location>
</feature>
<dbReference type="EMBL" id="SMRT01000012">
    <property type="protein sequence ID" value="TDF94813.1"/>
    <property type="molecule type" value="Genomic_DNA"/>
</dbReference>
<feature type="transmembrane region" description="Helical" evidence="8">
    <location>
        <begin position="276"/>
        <end position="295"/>
    </location>
</feature>
<dbReference type="Gene3D" id="1.20.1720.10">
    <property type="entry name" value="Multidrug resistance protein D"/>
    <property type="match status" value="1"/>
</dbReference>
<sequence>MTGKTVDLIEPSDFRISKILAPLIAIIVGSFLVILDTTVMNVVLPTLVKDFKVGLSALEWTVTGYMLATAAVIPMAGWLSDRYGAKHIFLTSIFMFTLGSALCSTSNQVEWLIAFRVIQGLGGGFVIPVGLAYVFKLSPPEKVGMAMGLFGVPILLAPAIGPVISGWLAEFHSWRWIFLINIPVGLFSILYGMRSLPRIDKKPVSALDLPGLLLGPLAFVALMYGVNEGVRSWTSATTITSLVLGVVLLLAFILVELRSAQPLLELRVFQSFNFSLAMIVQWIVTFTIFGALFLVPQFLQQAGGFGAFDTGLTLLPQPIAAALTMPLGGYLFDRIGVRWLIVIGLGLLIAALWQFTYMDQLTSYQSLVLPLAMAGCGMGLMMMPLDTHILNQAPRELVSRVTSLAGATQQLVCSLTVATLVTVYSTRLTRLMAEATASSSNQEVFASQAFGFTFGIMVIVGLCGIVLGLFLRKGRKTANLPVF</sequence>
<keyword evidence="6 8" id="KW-1133">Transmembrane helix</keyword>
<evidence type="ECO:0000256" key="1">
    <source>
        <dbReference type="ARBA" id="ARBA00004651"/>
    </source>
</evidence>
<dbReference type="Gene3D" id="1.20.1250.20">
    <property type="entry name" value="MFS general substrate transporter like domains"/>
    <property type="match status" value="1"/>
</dbReference>
<feature type="transmembrane region" description="Helical" evidence="8">
    <location>
        <begin position="147"/>
        <end position="168"/>
    </location>
</feature>
<dbReference type="RefSeq" id="WP_133232481.1">
    <property type="nucleotide sequence ID" value="NZ_SMRT01000012.1"/>
</dbReference>
<dbReference type="InterPro" id="IPR011701">
    <property type="entry name" value="MFS"/>
</dbReference>
<feature type="transmembrane region" description="Helical" evidence="8">
    <location>
        <begin position="232"/>
        <end position="255"/>
    </location>
</feature>
<dbReference type="SUPFAM" id="SSF103473">
    <property type="entry name" value="MFS general substrate transporter"/>
    <property type="match status" value="1"/>
</dbReference>
<feature type="transmembrane region" description="Helical" evidence="8">
    <location>
        <begin position="174"/>
        <end position="193"/>
    </location>
</feature>
<keyword evidence="4" id="KW-1003">Cell membrane</keyword>
<comment type="subcellular location">
    <subcellularLocation>
        <location evidence="1">Cell membrane</location>
        <topology evidence="1">Multi-pass membrane protein</topology>
    </subcellularLocation>
</comment>
<evidence type="ECO:0000256" key="6">
    <source>
        <dbReference type="ARBA" id="ARBA00022989"/>
    </source>
</evidence>
<evidence type="ECO:0000256" key="4">
    <source>
        <dbReference type="ARBA" id="ARBA00022475"/>
    </source>
</evidence>
<feature type="transmembrane region" description="Helical" evidence="8">
    <location>
        <begin position="20"/>
        <end position="42"/>
    </location>
</feature>
<keyword evidence="5 8" id="KW-0812">Transmembrane</keyword>
<reference evidence="10 11" key="1">
    <citation type="submission" date="2019-03" db="EMBL/GenBank/DDBJ databases">
        <title>This is whole genome sequence of Paenibacillus sp MS74 strain.</title>
        <authorList>
            <person name="Trinh H.N."/>
        </authorList>
    </citation>
    <scope>NUCLEOTIDE SEQUENCE [LARGE SCALE GENOMIC DNA]</scope>
    <source>
        <strain evidence="10 11">MS74</strain>
    </source>
</reference>
<evidence type="ECO:0000259" key="9">
    <source>
        <dbReference type="PROSITE" id="PS50850"/>
    </source>
</evidence>
<feature type="transmembrane region" description="Helical" evidence="8">
    <location>
        <begin position="113"/>
        <end position="135"/>
    </location>
</feature>
<name>A0A4R5KHE0_9BACL</name>
<dbReference type="GO" id="GO:0022857">
    <property type="term" value="F:transmembrane transporter activity"/>
    <property type="evidence" value="ECO:0007669"/>
    <property type="project" value="InterPro"/>
</dbReference>
<gene>
    <name evidence="10" type="ORF">E1757_22950</name>
</gene>
<dbReference type="Pfam" id="PF07690">
    <property type="entry name" value="MFS_1"/>
    <property type="match status" value="1"/>
</dbReference>
<protein>
    <submittedName>
        <fullName evidence="10">DHA2 family efflux MFS transporter permease subunit</fullName>
    </submittedName>
</protein>
<dbReference type="CDD" id="cd17503">
    <property type="entry name" value="MFS_LmrB_MDR_like"/>
    <property type="match status" value="1"/>
</dbReference>
<feature type="transmembrane region" description="Helical" evidence="8">
    <location>
        <begin position="87"/>
        <end position="107"/>
    </location>
</feature>